<proteinExistence type="predicted"/>
<dbReference type="EMBL" id="LNIX01000019">
    <property type="protein sequence ID" value="OXA44600.1"/>
    <property type="molecule type" value="Genomic_DNA"/>
</dbReference>
<keyword evidence="1" id="KW-0812">Transmembrane</keyword>
<dbReference type="Proteomes" id="UP000198287">
    <property type="component" value="Unassembled WGS sequence"/>
</dbReference>
<feature type="transmembrane region" description="Helical" evidence="1">
    <location>
        <begin position="58"/>
        <end position="82"/>
    </location>
</feature>
<gene>
    <name evidence="2" type="ORF">Fcan01_20589</name>
</gene>
<keyword evidence="3" id="KW-1185">Reference proteome</keyword>
<keyword evidence="1" id="KW-1133">Transmembrane helix</keyword>
<organism evidence="2 3">
    <name type="scientific">Folsomia candida</name>
    <name type="common">Springtail</name>
    <dbReference type="NCBI Taxonomy" id="158441"/>
    <lineage>
        <taxon>Eukaryota</taxon>
        <taxon>Metazoa</taxon>
        <taxon>Ecdysozoa</taxon>
        <taxon>Arthropoda</taxon>
        <taxon>Hexapoda</taxon>
        <taxon>Collembola</taxon>
        <taxon>Entomobryomorpha</taxon>
        <taxon>Isotomoidea</taxon>
        <taxon>Isotomidae</taxon>
        <taxon>Proisotominae</taxon>
        <taxon>Folsomia</taxon>
    </lineage>
</organism>
<evidence type="ECO:0000313" key="3">
    <source>
        <dbReference type="Proteomes" id="UP000198287"/>
    </source>
</evidence>
<sequence length="400" mass="45122">MDKFQLIKILRFFLHPSISSGDLLTSLSFNQSLYRWSWKRPLSYDASKHKFTYNSKKCWIWFCTEIVLNLVFTSGCCIFLLFQHLFSKDEILPLFMTLSYIICMVYTGSGLFVTIGEIYSGSDICSGFSRMLQFESENLKVGPEPAARMDMVISLALQGAALLHAVIPPSLPIGVIYLKIDPCYVMITRILGSSQSTPVLCVIYVIRYFVTFCVATNICRNMSFIIHILSVVIDSCNKNVAALCKIPKSGGANLKLCVTKYTHFCLVLQGLSGPGDNFIFLLAGHALILEIILIFITIRFYDHLPFAIYQLFPSVALNIAVLMKLLIPLTLKVREDVEELLHGWKGALYTSKYLKRKAVCLKPVGWRMACGDVVLFDMKTSFKSVYYKTILDFVITGLLA</sequence>
<reference evidence="2 3" key="1">
    <citation type="submission" date="2015-12" db="EMBL/GenBank/DDBJ databases">
        <title>The genome of Folsomia candida.</title>
        <authorList>
            <person name="Faddeeva A."/>
            <person name="Derks M.F."/>
            <person name="Anvar Y."/>
            <person name="Smit S."/>
            <person name="Van Straalen N."/>
            <person name="Roelofs D."/>
        </authorList>
    </citation>
    <scope>NUCLEOTIDE SEQUENCE [LARGE SCALE GENOMIC DNA]</scope>
    <source>
        <strain evidence="2 3">VU population</strain>
        <tissue evidence="2">Whole body</tissue>
    </source>
</reference>
<name>A0A226DHJ1_FOLCA</name>
<comment type="caution">
    <text evidence="2">The sequence shown here is derived from an EMBL/GenBank/DDBJ whole genome shotgun (WGS) entry which is preliminary data.</text>
</comment>
<feature type="transmembrane region" description="Helical" evidence="1">
    <location>
        <begin position="197"/>
        <end position="219"/>
    </location>
</feature>
<dbReference type="AlphaFoldDB" id="A0A226DHJ1"/>
<feature type="transmembrane region" description="Helical" evidence="1">
    <location>
        <begin position="155"/>
        <end position="177"/>
    </location>
</feature>
<evidence type="ECO:0000313" key="2">
    <source>
        <dbReference type="EMBL" id="OXA44600.1"/>
    </source>
</evidence>
<evidence type="ECO:0000256" key="1">
    <source>
        <dbReference type="SAM" id="Phobius"/>
    </source>
</evidence>
<feature type="transmembrane region" description="Helical" evidence="1">
    <location>
        <begin position="307"/>
        <end position="327"/>
    </location>
</feature>
<accession>A0A226DHJ1</accession>
<protein>
    <submittedName>
        <fullName evidence="2">Uncharacterized protein</fullName>
    </submittedName>
</protein>
<feature type="transmembrane region" description="Helical" evidence="1">
    <location>
        <begin position="94"/>
        <end position="115"/>
    </location>
</feature>
<feature type="transmembrane region" description="Helical" evidence="1">
    <location>
        <begin position="278"/>
        <end position="301"/>
    </location>
</feature>
<keyword evidence="1" id="KW-0472">Membrane</keyword>